<dbReference type="InterPro" id="IPR046335">
    <property type="entry name" value="LacI/GalR-like_sensor"/>
</dbReference>
<dbReference type="SMART" id="SM00354">
    <property type="entry name" value="HTH_LACI"/>
    <property type="match status" value="1"/>
</dbReference>
<dbReference type="RefSeq" id="WP_179901093.1">
    <property type="nucleotide sequence ID" value="NZ_JACBXV010000154.1"/>
</dbReference>
<dbReference type="Gene3D" id="3.40.50.2300">
    <property type="match status" value="2"/>
</dbReference>
<dbReference type="InterPro" id="IPR000843">
    <property type="entry name" value="HTH_LacI"/>
</dbReference>
<evidence type="ECO:0000259" key="5">
    <source>
        <dbReference type="PROSITE" id="PS50932"/>
    </source>
</evidence>
<dbReference type="SUPFAM" id="SSF47413">
    <property type="entry name" value="lambda repressor-like DNA-binding domains"/>
    <property type="match status" value="1"/>
</dbReference>
<feature type="region of interest" description="Disordered" evidence="4">
    <location>
        <begin position="330"/>
        <end position="354"/>
    </location>
</feature>
<dbReference type="GO" id="GO:0000976">
    <property type="term" value="F:transcription cis-regulatory region binding"/>
    <property type="evidence" value="ECO:0007669"/>
    <property type="project" value="TreeGrafter"/>
</dbReference>
<feature type="compositionally biased region" description="Low complexity" evidence="4">
    <location>
        <begin position="336"/>
        <end position="346"/>
    </location>
</feature>
<dbReference type="Gene3D" id="1.10.260.40">
    <property type="entry name" value="lambda repressor-like DNA-binding domains"/>
    <property type="match status" value="1"/>
</dbReference>
<comment type="caution">
    <text evidence="6">The sequence shown here is derived from an EMBL/GenBank/DDBJ whole genome shotgun (WGS) entry which is preliminary data.</text>
</comment>
<keyword evidence="2 6" id="KW-0238">DNA-binding</keyword>
<proteinExistence type="predicted"/>
<dbReference type="Proteomes" id="UP000572528">
    <property type="component" value="Unassembled WGS sequence"/>
</dbReference>
<dbReference type="Pfam" id="PF00356">
    <property type="entry name" value="LacI"/>
    <property type="match status" value="1"/>
</dbReference>
<dbReference type="PANTHER" id="PTHR30146">
    <property type="entry name" value="LACI-RELATED TRANSCRIPTIONAL REPRESSOR"/>
    <property type="match status" value="1"/>
</dbReference>
<dbReference type="PROSITE" id="PS50932">
    <property type="entry name" value="HTH_LACI_2"/>
    <property type="match status" value="1"/>
</dbReference>
<keyword evidence="1" id="KW-0805">Transcription regulation</keyword>
<dbReference type="PROSITE" id="PS00356">
    <property type="entry name" value="HTH_LACI_1"/>
    <property type="match status" value="1"/>
</dbReference>
<dbReference type="Pfam" id="PF13377">
    <property type="entry name" value="Peripla_BP_3"/>
    <property type="match status" value="1"/>
</dbReference>
<sequence length="354" mass="37763">MERPTIRDIATVAGVSPSAVSFALNGRSGVSQTTRRRILAVANEMGWTPNAAARALSASRAGAIGLVIARPSQSVAAERFFFEFILGMQAALTSAGVALLLQIVTDPAQEIATYRTWWSQHRVDGVVVVDPRREDPRLASLAELGLPYVLVGERDEAGMPSVIGDEEGMIEIVITHLLEQGRRRIAYMSGMSTLLHTERRSAAMASLGRSRGVEIMVSTAPDYTERSGAQATTELIAGPRSPDAIVYDNEVLAVGGLTALRQEGRHPGADIALVSLEDSPLCRALSPSLTSVHREPAIMGDTATRLLLEHLSQEGSRPREDSRAVQCAAPSLIIRDSSPASDSPAPEGGTRAVR</sequence>
<dbReference type="InterPro" id="IPR010982">
    <property type="entry name" value="Lambda_DNA-bd_dom_sf"/>
</dbReference>
<dbReference type="AlphaFoldDB" id="A0A853EKH1"/>
<evidence type="ECO:0000256" key="4">
    <source>
        <dbReference type="SAM" id="MobiDB-lite"/>
    </source>
</evidence>
<dbReference type="CDD" id="cd06267">
    <property type="entry name" value="PBP1_LacI_sugar_binding-like"/>
    <property type="match status" value="1"/>
</dbReference>
<feature type="domain" description="HTH lacI-type" evidence="5">
    <location>
        <begin position="4"/>
        <end position="58"/>
    </location>
</feature>
<evidence type="ECO:0000313" key="6">
    <source>
        <dbReference type="EMBL" id="NYS69833.1"/>
    </source>
</evidence>
<dbReference type="EMBL" id="JACBXV010000154">
    <property type="protein sequence ID" value="NYS69833.1"/>
    <property type="molecule type" value="Genomic_DNA"/>
</dbReference>
<dbReference type="InterPro" id="IPR028082">
    <property type="entry name" value="Peripla_BP_I"/>
</dbReference>
<dbReference type="SUPFAM" id="SSF53822">
    <property type="entry name" value="Periplasmic binding protein-like I"/>
    <property type="match status" value="1"/>
</dbReference>
<organism evidence="6 7">
    <name type="scientific">Actinomyces bowdenii</name>
    <dbReference type="NCBI Taxonomy" id="131109"/>
    <lineage>
        <taxon>Bacteria</taxon>
        <taxon>Bacillati</taxon>
        <taxon>Actinomycetota</taxon>
        <taxon>Actinomycetes</taxon>
        <taxon>Actinomycetales</taxon>
        <taxon>Actinomycetaceae</taxon>
        <taxon>Actinomyces</taxon>
    </lineage>
</organism>
<reference evidence="6 7" key="1">
    <citation type="submission" date="2020-07" db="EMBL/GenBank/DDBJ databases">
        <title>MOT database genomes.</title>
        <authorList>
            <person name="Joseph S."/>
            <person name="Aduse-Opoku J."/>
            <person name="Hashim A."/>
            <person name="Wade W."/>
            <person name="Curtis M."/>
        </authorList>
    </citation>
    <scope>NUCLEOTIDE SEQUENCE [LARGE SCALE GENOMIC DNA]</scope>
    <source>
        <strain evidence="6 7">WMus004</strain>
    </source>
</reference>
<name>A0A853EKH1_9ACTO</name>
<evidence type="ECO:0000256" key="1">
    <source>
        <dbReference type="ARBA" id="ARBA00023015"/>
    </source>
</evidence>
<dbReference type="CDD" id="cd01392">
    <property type="entry name" value="HTH_LacI"/>
    <property type="match status" value="1"/>
</dbReference>
<keyword evidence="3" id="KW-0804">Transcription</keyword>
<evidence type="ECO:0000256" key="3">
    <source>
        <dbReference type="ARBA" id="ARBA00023163"/>
    </source>
</evidence>
<evidence type="ECO:0000313" key="7">
    <source>
        <dbReference type="Proteomes" id="UP000572528"/>
    </source>
</evidence>
<accession>A0A853EKH1</accession>
<gene>
    <name evidence="6" type="ORF">HZZ05_09975</name>
</gene>
<evidence type="ECO:0000256" key="2">
    <source>
        <dbReference type="ARBA" id="ARBA00023125"/>
    </source>
</evidence>
<dbReference type="GO" id="GO:0003700">
    <property type="term" value="F:DNA-binding transcription factor activity"/>
    <property type="evidence" value="ECO:0007669"/>
    <property type="project" value="TreeGrafter"/>
</dbReference>
<protein>
    <submittedName>
        <fullName evidence="6">LacI family DNA-binding transcriptional regulator</fullName>
    </submittedName>
</protein>
<dbReference type="PANTHER" id="PTHR30146:SF155">
    <property type="entry name" value="ALANINE RACEMASE"/>
    <property type="match status" value="1"/>
</dbReference>